<dbReference type="PANTHER" id="PTHR46056:SF12">
    <property type="entry name" value="LONG-CHAIN-ALCOHOL OXIDASE"/>
    <property type="match status" value="1"/>
</dbReference>
<organism evidence="7 8">
    <name type="scientific">Rubrivirga marina</name>
    <dbReference type="NCBI Taxonomy" id="1196024"/>
    <lineage>
        <taxon>Bacteria</taxon>
        <taxon>Pseudomonadati</taxon>
        <taxon>Rhodothermota</taxon>
        <taxon>Rhodothermia</taxon>
        <taxon>Rhodothermales</taxon>
        <taxon>Rubricoccaceae</taxon>
        <taxon>Rubrivirga</taxon>
    </lineage>
</organism>
<dbReference type="SUPFAM" id="SSF51905">
    <property type="entry name" value="FAD/NAD(P)-binding domain"/>
    <property type="match status" value="1"/>
</dbReference>
<dbReference type="AlphaFoldDB" id="A0A271ITS9"/>
<feature type="domain" description="Glucose-methanol-choline oxidoreductase N-terminal" evidence="5">
    <location>
        <begin position="232"/>
        <end position="343"/>
    </location>
</feature>
<evidence type="ECO:0000256" key="2">
    <source>
        <dbReference type="ARBA" id="ARBA00022630"/>
    </source>
</evidence>
<dbReference type="InterPro" id="IPR007867">
    <property type="entry name" value="GMC_OxRtase_C"/>
</dbReference>
<dbReference type="SUPFAM" id="SSF54373">
    <property type="entry name" value="FAD-linked reductases, C-terminal domain"/>
    <property type="match status" value="1"/>
</dbReference>
<comment type="similarity">
    <text evidence="1">Belongs to the GMC oxidoreductase family.</text>
</comment>
<name>A0A271ITS9_9BACT</name>
<dbReference type="Pfam" id="PF05199">
    <property type="entry name" value="GMC_oxred_C"/>
    <property type="match status" value="1"/>
</dbReference>
<dbReference type="InterPro" id="IPR000172">
    <property type="entry name" value="GMC_OxRdtase_N"/>
</dbReference>
<accession>A0A271ITS9</accession>
<dbReference type="GO" id="GO:0050660">
    <property type="term" value="F:flavin adenine dinucleotide binding"/>
    <property type="evidence" value="ECO:0007669"/>
    <property type="project" value="InterPro"/>
</dbReference>
<keyword evidence="2" id="KW-0285">Flavoprotein</keyword>
<evidence type="ECO:0000313" key="8">
    <source>
        <dbReference type="Proteomes" id="UP000216339"/>
    </source>
</evidence>
<protein>
    <submittedName>
        <fullName evidence="7">GMC family oxidoreductase</fullName>
    </submittedName>
</protein>
<comment type="caution">
    <text evidence="7">The sequence shown here is derived from an EMBL/GenBank/DDBJ whole genome shotgun (WGS) entry which is preliminary data.</text>
</comment>
<evidence type="ECO:0000256" key="3">
    <source>
        <dbReference type="ARBA" id="ARBA00022827"/>
    </source>
</evidence>
<evidence type="ECO:0000259" key="5">
    <source>
        <dbReference type="Pfam" id="PF00732"/>
    </source>
</evidence>
<keyword evidence="8" id="KW-1185">Reference proteome</keyword>
<dbReference type="Proteomes" id="UP000216339">
    <property type="component" value="Unassembled WGS sequence"/>
</dbReference>
<proteinExistence type="inferred from homology"/>
<dbReference type="OrthoDB" id="9787779at2"/>
<keyword evidence="3" id="KW-0274">FAD</keyword>
<reference evidence="7 8" key="1">
    <citation type="submission" date="2016-11" db="EMBL/GenBank/DDBJ databases">
        <title>Study of marine rhodopsin-containing bacteria.</title>
        <authorList>
            <person name="Yoshizawa S."/>
            <person name="Kumagai Y."/>
            <person name="Kogure K."/>
        </authorList>
    </citation>
    <scope>NUCLEOTIDE SEQUENCE [LARGE SCALE GENOMIC DNA]</scope>
    <source>
        <strain evidence="7 8">SAORIC-28</strain>
    </source>
</reference>
<feature type="domain" description="Glucose-methanol-choline oxidoreductase C-terminal" evidence="6">
    <location>
        <begin position="446"/>
        <end position="566"/>
    </location>
</feature>
<dbReference type="EMBL" id="MQWD01000005">
    <property type="protein sequence ID" value="PAP74613.1"/>
    <property type="molecule type" value="Genomic_DNA"/>
</dbReference>
<dbReference type="Gene3D" id="3.50.50.60">
    <property type="entry name" value="FAD/NAD(P)-binding domain"/>
    <property type="match status" value="2"/>
</dbReference>
<dbReference type="Pfam" id="PF00732">
    <property type="entry name" value="GMC_oxred_N"/>
    <property type="match status" value="1"/>
</dbReference>
<dbReference type="RefSeq" id="WP_095512579.1">
    <property type="nucleotide sequence ID" value="NZ_MQWD01000005.1"/>
</dbReference>
<keyword evidence="4" id="KW-0560">Oxidoreductase</keyword>
<sequence>MAHRLPPVDAVTVGVGWTGGILAHQLAEAGLTVVGLERGGYRATKPDFQPPHVHDELRYAVRYELMQDLSRETLTFRNNRSQRALPMRTLGSFLLGEGLGGAGVHWNGQTWRFLPYTFEARSRAVARYGEGILPRDNTIQDWGVTYDELAPFYDRFERTCGVGGVAGNLGGAVQPGGNPFEGPRGPYPNPPMKTSYAQHLYKEAAEGMGLHPFPGPSANSTTEYTNPDGMQLGACHYCGYCERFGCEIYAKASPQATVIPAALKTGNFELRTGAHVTRVLMSPDGTRATGVLYVDAQGREVEQPAEMVLLTAYGLHNARLMMLSGIGETYDPATGRGTVGRNYAYQAVTSATVFFDDKDLNTFAGAGAMGTVVDDFNGDNFDHTGLGFVDGASLGLYITGHRPINTHPIPDGTPSWGPEWKRAVAKYFNRAATIVSQGAVMSYRGNYLDLDPTYRDAYGQPLLRMTFDWGGNERRMTEYLTDRAAEIARAMDPTHVKVSRLSDHYSIVPYQTTHNTGGTVMGTDPETSVVNPDLQVWGVDNVFVMGAGVFPQNAGYNPTGTVGALAYRAADAIVNRYVPSPGPLH</sequence>
<evidence type="ECO:0000259" key="6">
    <source>
        <dbReference type="Pfam" id="PF05199"/>
    </source>
</evidence>
<evidence type="ECO:0000256" key="4">
    <source>
        <dbReference type="ARBA" id="ARBA00023002"/>
    </source>
</evidence>
<evidence type="ECO:0000313" key="7">
    <source>
        <dbReference type="EMBL" id="PAP74613.1"/>
    </source>
</evidence>
<dbReference type="GO" id="GO:0016614">
    <property type="term" value="F:oxidoreductase activity, acting on CH-OH group of donors"/>
    <property type="evidence" value="ECO:0007669"/>
    <property type="project" value="InterPro"/>
</dbReference>
<gene>
    <name evidence="7" type="ORF">BSZ37_20770</name>
</gene>
<dbReference type="InterPro" id="IPR036188">
    <property type="entry name" value="FAD/NAD-bd_sf"/>
</dbReference>
<dbReference type="PANTHER" id="PTHR46056">
    <property type="entry name" value="LONG-CHAIN-ALCOHOL OXIDASE"/>
    <property type="match status" value="1"/>
</dbReference>
<evidence type="ECO:0000256" key="1">
    <source>
        <dbReference type="ARBA" id="ARBA00010790"/>
    </source>
</evidence>